<dbReference type="RefSeq" id="WP_092890651.1">
    <property type="nucleotide sequence ID" value="NZ_FOOI01000030.1"/>
</dbReference>
<dbReference type="OrthoDB" id="3172472at2"/>
<dbReference type="InterPro" id="IPR000182">
    <property type="entry name" value="GNAT_dom"/>
</dbReference>
<reference evidence="4 5" key="1">
    <citation type="submission" date="2016-10" db="EMBL/GenBank/DDBJ databases">
        <authorList>
            <person name="de Groot N.N."/>
        </authorList>
    </citation>
    <scope>NUCLEOTIDE SEQUENCE [LARGE SCALE GENOMIC DNA]</scope>
    <source>
        <strain evidence="4 5">CPCC 202808</strain>
    </source>
</reference>
<name>A0A1I3C8K4_9ACTN</name>
<dbReference type="Gene3D" id="3.40.630.30">
    <property type="match status" value="1"/>
</dbReference>
<dbReference type="PANTHER" id="PTHR43420">
    <property type="entry name" value="ACETYLTRANSFERASE"/>
    <property type="match status" value="1"/>
</dbReference>
<dbReference type="STRING" id="504797.SAMN05421678_13035"/>
<dbReference type="PROSITE" id="PS51186">
    <property type="entry name" value="GNAT"/>
    <property type="match status" value="1"/>
</dbReference>
<evidence type="ECO:0000313" key="5">
    <source>
        <dbReference type="Proteomes" id="UP000199052"/>
    </source>
</evidence>
<proteinExistence type="predicted"/>
<accession>A0A1I3C8K4</accession>
<evidence type="ECO:0000259" key="3">
    <source>
        <dbReference type="PROSITE" id="PS51186"/>
    </source>
</evidence>
<dbReference type="CDD" id="cd04301">
    <property type="entry name" value="NAT_SF"/>
    <property type="match status" value="1"/>
</dbReference>
<dbReference type="InterPro" id="IPR050680">
    <property type="entry name" value="YpeA/RimI_acetyltransf"/>
</dbReference>
<dbReference type="EMBL" id="FOOI01000030">
    <property type="protein sequence ID" value="SFH70827.1"/>
    <property type="molecule type" value="Genomic_DNA"/>
</dbReference>
<organism evidence="4 5">
    <name type="scientific">Actinopolymorpha cephalotaxi</name>
    <dbReference type="NCBI Taxonomy" id="504797"/>
    <lineage>
        <taxon>Bacteria</taxon>
        <taxon>Bacillati</taxon>
        <taxon>Actinomycetota</taxon>
        <taxon>Actinomycetes</taxon>
        <taxon>Propionibacteriales</taxon>
        <taxon>Actinopolymorphaceae</taxon>
        <taxon>Actinopolymorpha</taxon>
    </lineage>
</organism>
<dbReference type="SUPFAM" id="SSF55729">
    <property type="entry name" value="Acyl-CoA N-acyltransferases (Nat)"/>
    <property type="match status" value="1"/>
</dbReference>
<gene>
    <name evidence="4" type="ORF">SAMN05421678_13035</name>
</gene>
<dbReference type="Pfam" id="PF00583">
    <property type="entry name" value="Acetyltransf_1"/>
    <property type="match status" value="1"/>
</dbReference>
<dbReference type="AlphaFoldDB" id="A0A1I3C8K4"/>
<protein>
    <submittedName>
        <fullName evidence="4">Protein N-acetyltransferase, RimJ/RimL family</fullName>
    </submittedName>
</protein>
<dbReference type="Proteomes" id="UP000199052">
    <property type="component" value="Unassembled WGS sequence"/>
</dbReference>
<feature type="domain" description="N-acetyltransferase" evidence="3">
    <location>
        <begin position="11"/>
        <end position="160"/>
    </location>
</feature>
<keyword evidence="1 4" id="KW-0808">Transferase</keyword>
<dbReference type="InterPro" id="IPR016181">
    <property type="entry name" value="Acyl_CoA_acyltransferase"/>
</dbReference>
<sequence>MTTESTKTSRPTLRPATLDDVELLSQIVYATYVADDPDMTPAEKQSWLDDYRVNTRDEVLGRVENSTTNVIRLGDEGVGRLRVVRTPEKIFIGGIQIHPAFQGRGIGTAIITTLLEEASGREIPVELRVHRTNGNAERLYTRLGFRRNGELGDEYVMTTG</sequence>
<dbReference type="GO" id="GO:0016747">
    <property type="term" value="F:acyltransferase activity, transferring groups other than amino-acyl groups"/>
    <property type="evidence" value="ECO:0007669"/>
    <property type="project" value="InterPro"/>
</dbReference>
<dbReference type="PANTHER" id="PTHR43420:SF12">
    <property type="entry name" value="N-ACETYLTRANSFERASE DOMAIN-CONTAINING PROTEIN"/>
    <property type="match status" value="1"/>
</dbReference>
<evidence type="ECO:0000313" key="4">
    <source>
        <dbReference type="EMBL" id="SFH70827.1"/>
    </source>
</evidence>
<keyword evidence="2" id="KW-0012">Acyltransferase</keyword>
<evidence type="ECO:0000256" key="2">
    <source>
        <dbReference type="ARBA" id="ARBA00023315"/>
    </source>
</evidence>
<evidence type="ECO:0000256" key="1">
    <source>
        <dbReference type="ARBA" id="ARBA00022679"/>
    </source>
</evidence>